<feature type="repeat" description="ANK" evidence="3">
    <location>
        <begin position="1296"/>
        <end position="1328"/>
    </location>
</feature>
<evidence type="ECO:0000313" key="5">
    <source>
        <dbReference type="EMBL" id="KAK4139783.1"/>
    </source>
</evidence>
<feature type="repeat" description="ANK" evidence="3">
    <location>
        <begin position="1263"/>
        <end position="1295"/>
    </location>
</feature>
<dbReference type="SUPFAM" id="SSF48403">
    <property type="entry name" value="Ankyrin repeat"/>
    <property type="match status" value="4"/>
</dbReference>
<feature type="repeat" description="ANK" evidence="3">
    <location>
        <begin position="1657"/>
        <end position="1689"/>
    </location>
</feature>
<feature type="repeat" description="ANK" evidence="3">
    <location>
        <begin position="1131"/>
        <end position="1163"/>
    </location>
</feature>
<feature type="repeat" description="ANK" evidence="3">
    <location>
        <begin position="882"/>
        <end position="914"/>
    </location>
</feature>
<dbReference type="EMBL" id="MU853650">
    <property type="protein sequence ID" value="KAK4139783.1"/>
    <property type="molecule type" value="Genomic_DNA"/>
</dbReference>
<dbReference type="PANTHER" id="PTHR24201">
    <property type="entry name" value="ANK_REP_REGION DOMAIN-CONTAINING PROTEIN"/>
    <property type="match status" value="1"/>
</dbReference>
<dbReference type="Gene3D" id="1.10.510.10">
    <property type="entry name" value="Transferase(Phosphotransferase) domain 1"/>
    <property type="match status" value="1"/>
</dbReference>
<feature type="repeat" description="ANK" evidence="3">
    <location>
        <begin position="1527"/>
        <end position="1559"/>
    </location>
</feature>
<evidence type="ECO:0000259" key="4">
    <source>
        <dbReference type="PROSITE" id="PS50011"/>
    </source>
</evidence>
<feature type="repeat" description="ANK" evidence="3">
    <location>
        <begin position="1461"/>
        <end position="1493"/>
    </location>
</feature>
<dbReference type="Proteomes" id="UP001302676">
    <property type="component" value="Unassembled WGS sequence"/>
</dbReference>
<dbReference type="SMART" id="SM00220">
    <property type="entry name" value="S_TKc"/>
    <property type="match status" value="1"/>
</dbReference>
<dbReference type="Gene3D" id="1.25.40.10">
    <property type="entry name" value="Tetratricopeptide repeat domain"/>
    <property type="match status" value="1"/>
</dbReference>
<dbReference type="CDD" id="cd00180">
    <property type="entry name" value="PKc"/>
    <property type="match status" value="1"/>
</dbReference>
<gene>
    <name evidence="5" type="ORF">C8A04DRAFT_32748</name>
</gene>
<dbReference type="InterPro" id="IPR036770">
    <property type="entry name" value="Ankyrin_rpt-contain_sf"/>
</dbReference>
<accession>A0AAN6UVD1</accession>
<protein>
    <submittedName>
        <fullName evidence="5">Ankyrin repeat-containing domain protein</fullName>
    </submittedName>
</protein>
<evidence type="ECO:0000256" key="1">
    <source>
        <dbReference type="ARBA" id="ARBA00022737"/>
    </source>
</evidence>
<feature type="repeat" description="ANK" evidence="3">
    <location>
        <begin position="1494"/>
        <end position="1526"/>
    </location>
</feature>
<feature type="repeat" description="ANK" evidence="3">
    <location>
        <begin position="1362"/>
        <end position="1394"/>
    </location>
</feature>
<dbReference type="Gene3D" id="1.25.40.20">
    <property type="entry name" value="Ankyrin repeat-containing domain"/>
    <property type="match status" value="7"/>
</dbReference>
<keyword evidence="2 3" id="KW-0040">ANK repeat</keyword>
<feature type="repeat" description="ANK" evidence="3">
    <location>
        <begin position="1197"/>
        <end position="1229"/>
    </location>
</feature>
<dbReference type="InterPro" id="IPR011990">
    <property type="entry name" value="TPR-like_helical_dom_sf"/>
</dbReference>
<dbReference type="RefSeq" id="XP_062633154.1">
    <property type="nucleotide sequence ID" value="XM_062782209.1"/>
</dbReference>
<dbReference type="SUPFAM" id="SSF48452">
    <property type="entry name" value="TPR-like"/>
    <property type="match status" value="1"/>
</dbReference>
<dbReference type="PRINTS" id="PR01415">
    <property type="entry name" value="ANKYRIN"/>
</dbReference>
<feature type="repeat" description="ANK" evidence="3">
    <location>
        <begin position="849"/>
        <end position="881"/>
    </location>
</feature>
<dbReference type="Pfam" id="PF13637">
    <property type="entry name" value="Ank_4"/>
    <property type="match status" value="1"/>
</dbReference>
<dbReference type="PANTHER" id="PTHR24201:SF16">
    <property type="entry name" value="ANKYRIN-1-LIKE-RELATED"/>
    <property type="match status" value="1"/>
</dbReference>
<dbReference type="Pfam" id="PF13606">
    <property type="entry name" value="Ank_3"/>
    <property type="match status" value="1"/>
</dbReference>
<feature type="domain" description="Protein kinase" evidence="4">
    <location>
        <begin position="62"/>
        <end position="357"/>
    </location>
</feature>
<reference evidence="5" key="2">
    <citation type="submission" date="2023-05" db="EMBL/GenBank/DDBJ databases">
        <authorList>
            <consortium name="Lawrence Berkeley National Laboratory"/>
            <person name="Steindorff A."/>
            <person name="Hensen N."/>
            <person name="Bonometti L."/>
            <person name="Westerberg I."/>
            <person name="Brannstrom I.O."/>
            <person name="Guillou S."/>
            <person name="Cros-Aarteil S."/>
            <person name="Calhoun S."/>
            <person name="Haridas S."/>
            <person name="Kuo A."/>
            <person name="Mondo S."/>
            <person name="Pangilinan J."/>
            <person name="Riley R."/>
            <person name="Labutti K."/>
            <person name="Andreopoulos B."/>
            <person name="Lipzen A."/>
            <person name="Chen C."/>
            <person name="Yanf M."/>
            <person name="Daum C."/>
            <person name="Ng V."/>
            <person name="Clum A."/>
            <person name="Ohm R."/>
            <person name="Martin F."/>
            <person name="Silar P."/>
            <person name="Natvig D."/>
            <person name="Lalanne C."/>
            <person name="Gautier V."/>
            <person name="Ament-Velasquez S.L."/>
            <person name="Kruys A."/>
            <person name="Hutchinson M.I."/>
            <person name="Powell A.J."/>
            <person name="Barry K."/>
            <person name="Miller A.N."/>
            <person name="Grigoriev I.V."/>
            <person name="Debuchy R."/>
            <person name="Gladieux P."/>
            <person name="Thoren M.H."/>
            <person name="Johannesson H."/>
        </authorList>
    </citation>
    <scope>NUCLEOTIDE SEQUENCE</scope>
    <source>
        <strain evidence="5">CBS 141.50</strain>
    </source>
</reference>
<feature type="repeat" description="ANK" evidence="3">
    <location>
        <begin position="1329"/>
        <end position="1361"/>
    </location>
</feature>
<feature type="repeat" description="ANK" evidence="3">
    <location>
        <begin position="1164"/>
        <end position="1196"/>
    </location>
</feature>
<comment type="caution">
    <text evidence="5">The sequence shown here is derived from an EMBL/GenBank/DDBJ whole genome shotgun (WGS) entry which is preliminary data.</text>
</comment>
<dbReference type="Pfam" id="PF00023">
    <property type="entry name" value="Ank"/>
    <property type="match status" value="3"/>
</dbReference>
<keyword evidence="6" id="KW-1185">Reference proteome</keyword>
<feature type="repeat" description="ANK" evidence="3">
    <location>
        <begin position="1560"/>
        <end position="1592"/>
    </location>
</feature>
<dbReference type="Pfam" id="PF12796">
    <property type="entry name" value="Ank_2"/>
    <property type="match status" value="6"/>
</dbReference>
<dbReference type="GeneID" id="87818822"/>
<keyword evidence="1" id="KW-0677">Repeat</keyword>
<dbReference type="InterPro" id="IPR000719">
    <property type="entry name" value="Prot_kinase_dom"/>
</dbReference>
<dbReference type="InterPro" id="IPR002110">
    <property type="entry name" value="Ankyrin_rpt"/>
</dbReference>
<dbReference type="PROSITE" id="PS50088">
    <property type="entry name" value="ANK_REPEAT"/>
    <property type="match status" value="20"/>
</dbReference>
<evidence type="ECO:0000256" key="3">
    <source>
        <dbReference type="PROSITE-ProRule" id="PRU00023"/>
    </source>
</evidence>
<dbReference type="Pfam" id="PF13374">
    <property type="entry name" value="TPR_10"/>
    <property type="match status" value="1"/>
</dbReference>
<dbReference type="SMART" id="SM00248">
    <property type="entry name" value="ANK"/>
    <property type="match status" value="29"/>
</dbReference>
<proteinExistence type="predicted"/>
<dbReference type="PROSITE" id="PS50011">
    <property type="entry name" value="PROTEIN_KINASE_DOM"/>
    <property type="match status" value="1"/>
</dbReference>
<feature type="repeat" description="ANK" evidence="3">
    <location>
        <begin position="915"/>
        <end position="947"/>
    </location>
</feature>
<name>A0AAN6UVD1_9PEZI</name>
<feature type="repeat" description="ANK" evidence="3">
    <location>
        <begin position="1428"/>
        <end position="1460"/>
    </location>
</feature>
<dbReference type="GO" id="GO:0004672">
    <property type="term" value="F:protein kinase activity"/>
    <property type="evidence" value="ECO:0007669"/>
    <property type="project" value="InterPro"/>
</dbReference>
<dbReference type="InterPro" id="IPR008271">
    <property type="entry name" value="Ser/Thr_kinase_AS"/>
</dbReference>
<dbReference type="GO" id="GO:0005634">
    <property type="term" value="C:nucleus"/>
    <property type="evidence" value="ECO:0007669"/>
    <property type="project" value="TreeGrafter"/>
</dbReference>
<feature type="non-terminal residue" evidence="5">
    <location>
        <position position="1718"/>
    </location>
</feature>
<dbReference type="SUPFAM" id="SSF56112">
    <property type="entry name" value="Protein kinase-like (PK-like)"/>
    <property type="match status" value="1"/>
</dbReference>
<dbReference type="GO" id="GO:0005524">
    <property type="term" value="F:ATP binding"/>
    <property type="evidence" value="ECO:0007669"/>
    <property type="project" value="InterPro"/>
</dbReference>
<reference evidence="5" key="1">
    <citation type="journal article" date="2023" name="Mol. Phylogenet. Evol.">
        <title>Genome-scale phylogeny and comparative genomics of the fungal order Sordariales.</title>
        <authorList>
            <person name="Hensen N."/>
            <person name="Bonometti L."/>
            <person name="Westerberg I."/>
            <person name="Brannstrom I.O."/>
            <person name="Guillou S."/>
            <person name="Cros-Aarteil S."/>
            <person name="Calhoun S."/>
            <person name="Haridas S."/>
            <person name="Kuo A."/>
            <person name="Mondo S."/>
            <person name="Pangilinan J."/>
            <person name="Riley R."/>
            <person name="LaButti K."/>
            <person name="Andreopoulos B."/>
            <person name="Lipzen A."/>
            <person name="Chen C."/>
            <person name="Yan M."/>
            <person name="Daum C."/>
            <person name="Ng V."/>
            <person name="Clum A."/>
            <person name="Steindorff A."/>
            <person name="Ohm R.A."/>
            <person name="Martin F."/>
            <person name="Silar P."/>
            <person name="Natvig D.O."/>
            <person name="Lalanne C."/>
            <person name="Gautier V."/>
            <person name="Ament-Velasquez S.L."/>
            <person name="Kruys A."/>
            <person name="Hutchinson M.I."/>
            <person name="Powell A.J."/>
            <person name="Barry K."/>
            <person name="Miller A.N."/>
            <person name="Grigoriev I.V."/>
            <person name="Debuchy R."/>
            <person name="Gladieux P."/>
            <person name="Hiltunen Thoren M."/>
            <person name="Johannesson H."/>
        </authorList>
    </citation>
    <scope>NUCLEOTIDE SEQUENCE</scope>
    <source>
        <strain evidence="5">CBS 141.50</strain>
    </source>
</reference>
<organism evidence="5 6">
    <name type="scientific">Dichotomopilus funicola</name>
    <dbReference type="NCBI Taxonomy" id="1934379"/>
    <lineage>
        <taxon>Eukaryota</taxon>
        <taxon>Fungi</taxon>
        <taxon>Dikarya</taxon>
        <taxon>Ascomycota</taxon>
        <taxon>Pezizomycotina</taxon>
        <taxon>Sordariomycetes</taxon>
        <taxon>Sordariomycetidae</taxon>
        <taxon>Sordariales</taxon>
        <taxon>Chaetomiaceae</taxon>
        <taxon>Dichotomopilus</taxon>
    </lineage>
</organism>
<dbReference type="Pfam" id="PF00069">
    <property type="entry name" value="Pkinase"/>
    <property type="match status" value="1"/>
</dbReference>
<feature type="repeat" description="ANK" evidence="3">
    <location>
        <begin position="1592"/>
        <end position="1624"/>
    </location>
</feature>
<feature type="repeat" description="ANK" evidence="3">
    <location>
        <begin position="1624"/>
        <end position="1656"/>
    </location>
</feature>
<dbReference type="InterPro" id="IPR011009">
    <property type="entry name" value="Kinase-like_dom_sf"/>
</dbReference>
<dbReference type="InterPro" id="IPR050776">
    <property type="entry name" value="Ank_Repeat/CDKN_Inhibitor"/>
</dbReference>
<evidence type="ECO:0000313" key="6">
    <source>
        <dbReference type="Proteomes" id="UP001302676"/>
    </source>
</evidence>
<feature type="repeat" description="ANK" evidence="3">
    <location>
        <begin position="1395"/>
        <end position="1427"/>
    </location>
</feature>
<sequence>MEEKAGPAASTLSWNTSLSRTAVSSLSRAIFSANQSQSAHGLDDVIRAARVLDLRRYRCEDFSREEILGEGETYMVEKCVAARGESVFAVKHLKISDNNLFHRRLKSVILELEIMRHRPFRAHPNIMSALGYGWRANGNILMPYVVVDYAEFGTLRDHIRRSRPPLSEIEILLGDVALGLAALHICGIVHGDVKLDNVLVFPSWDRPAKALVKIADFGHALVLNDGRKGGDRASLMYSGTLIYNAPEVEDQINYPIDWEDLPKCDIWAFGLLIWESCIGGQEYLSYLKEKKLTEDAKENETGFGSGDWLRIAKRSVPQSQNLGPSMFLRIALHKTLQKDPAMRVRDARDLPLSTRWNSSNAAVLKAQLALHIENPKQTYEMFRLDNDRDIYWVHQQQIFHGLELSYQNKSAKDSSQTIWQMALCHHIGFGTERNLRKAFNFARMAKEGGHPVAEVFSHLLATPEELVPHNDHSRYVSQVLRLLQSNPDSLAGMPPLVEAFYEGNESAAQILFNETACLCPSTIDGYGPLHWLFAFQDQKVLDRVVDMLRKPEDGHLAALVNLPFSAEREVHSQWPLKFLGSPLAVAISVNSLMTVKALLKLGADPFSPVYAEVQFRPKDPRRQWTAFHIAARYHCSDILQYLIENSAPGRQRTLSPLGCALSFSTPLERLAMHGLGHGEQLDRTIRIIQSIQSLAAVVPNGMTALMQAIDFQDRDVSASLLRASPELAATRFHSPEDERIFNFPIHFTVQIASRHDAPEALEIPELINAYAPQLSASVPTPRDHAGRTPLHLAATGESGLVVGWILEKRPGLLHVEDDLGCTPLHYCTSATICKLLTQSKADVNHTDKFGMTALHRACLGGRAEVVSSLLKVGPKLDLNNNKYGTPLHCGVISGSVEIVRSLIEAGAPLNAIDKMGNTAVHVTAKLDRWKILHILRDKGAKTTMQNTHGRVAKTIAANEGQRGSVGVLRVLEHDWSPQDLNVNRQDLRDFLWNKEEIVARAEEGMDSWAGHGLDAADHDGGDEQLIAPGHNTHDTGDVGKETTGCKLYSTAYRANGQAKEAVALLEQVVAIQAKTLAEDHPDRLASHRELAVAYRANGQLKEVIALLEQGHKEIVQVLLGKGANVNIQGDDFDDILYTASSGGHKEIVKMLLDTGADINAQGTLYRNALQAASFKGYKEIVQMLLEKGVNINPQGGDFGNPLYLASFQGHKEIVQMLLEGGADVNVQGPLYSNALQAASFKGHKEIVQMLLEGGADINAQGTLYRNALQAASFKGYKEIVQMLLEGGADVNVQGTLYSNALQAASSEGHKEIVQMLLEKGVNINSQGSDSRNPLYLASSQGHKEIVQMLLEGGADINAQGTLYRNALWVASVKGYKEIVQMLLEKGVNINPQGSAFDNPLYLASSQGHKEIVKMLLDTGADINAQGTLYRKALQAASFKGYKDIVQMLLEGGADVNVQGTLYSNALQVASSEGHKEIVQMLLEKGVNINSQGSDSRNPLYLASSQGHKEIVQMLLEGGADINAQGTLYRNALWVASINGYKEIVQMLLEKGVNINLQGGDFGNALYLASSEGYKEIVQMLLEGGADVNAQGRYCNTLQVASSKGHKEIVQMLLDTGTDINAQGRYCNALQAASSEGHKEIVQMLLEGVADVNAQGTLYSNALQVASVKGYKEIVQMLLEKGVNFNPPDRYIISVWAASSEAHEEIVQMLLDGGADIDG</sequence>
<feature type="repeat" description="ANK" evidence="3">
    <location>
        <begin position="1230"/>
        <end position="1262"/>
    </location>
</feature>
<dbReference type="PROSITE" id="PS50297">
    <property type="entry name" value="ANK_REP_REGION"/>
    <property type="match status" value="14"/>
</dbReference>
<dbReference type="PROSITE" id="PS00108">
    <property type="entry name" value="PROTEIN_KINASE_ST"/>
    <property type="match status" value="1"/>
</dbReference>
<evidence type="ECO:0000256" key="2">
    <source>
        <dbReference type="ARBA" id="ARBA00023043"/>
    </source>
</evidence>